<dbReference type="HOGENOM" id="CLU_1712126_0_0_10"/>
<dbReference type="STRING" id="1166018.FAES_3622"/>
<dbReference type="RefSeq" id="WP_015332728.1">
    <property type="nucleotide sequence ID" value="NC_020054.1"/>
</dbReference>
<dbReference type="KEGG" id="fae:FAES_3622"/>
<dbReference type="AlphaFoldDB" id="I0KBX6"/>
<dbReference type="EMBL" id="HE796683">
    <property type="protein sequence ID" value="CCH01629.1"/>
    <property type="molecule type" value="Genomic_DNA"/>
</dbReference>
<dbReference type="OrthoDB" id="799931at2"/>
<gene>
    <name evidence="1" type="ORF">FAES_3622</name>
</gene>
<name>I0KBX6_9BACT</name>
<accession>I0KBX6</accession>
<evidence type="ECO:0000313" key="2">
    <source>
        <dbReference type="Proteomes" id="UP000011058"/>
    </source>
</evidence>
<proteinExistence type="predicted"/>
<organism evidence="1 2">
    <name type="scientific">Fibrella aestuarina BUZ 2</name>
    <dbReference type="NCBI Taxonomy" id="1166018"/>
    <lineage>
        <taxon>Bacteria</taxon>
        <taxon>Pseudomonadati</taxon>
        <taxon>Bacteroidota</taxon>
        <taxon>Cytophagia</taxon>
        <taxon>Cytophagales</taxon>
        <taxon>Spirosomataceae</taxon>
        <taxon>Fibrella</taxon>
    </lineage>
</organism>
<protein>
    <submittedName>
        <fullName evidence="1">Uncharacterized protein</fullName>
    </submittedName>
</protein>
<dbReference type="eggNOG" id="ENOG5034B4V">
    <property type="taxonomic scope" value="Bacteria"/>
</dbReference>
<reference evidence="1 2" key="1">
    <citation type="journal article" date="2012" name="J. Bacteriol.">
        <title>Genome Sequence of Fibrella aestuarina BUZ 2T, a Filamentous Marine Bacterium.</title>
        <authorList>
            <person name="Filippini M."/>
            <person name="Qi W."/>
            <person name="Blom J."/>
            <person name="Goesmann A."/>
            <person name="Smits T.H."/>
            <person name="Bagheri H.C."/>
        </authorList>
    </citation>
    <scope>NUCLEOTIDE SEQUENCE [LARGE SCALE GENOMIC DNA]</scope>
    <source>
        <strain evidence="2">BUZ 2T</strain>
    </source>
</reference>
<dbReference type="PATRIC" id="fig|1166018.3.peg.5403"/>
<sequence>MNSYQDLDINERINFKAALAAWSRYAVAHFGESLDKNLYGLRTARKSGVQRSVLGAGYRFGRGRPARTNALKQRWWQAPGANNVVLEFLLYGRFVDMGVGRGTSHTDRLVSRQLREGRAGRTAKRWYAKRKAYEVKRLREILADMTIRVPLDLVENALTLTLNRSL</sequence>
<evidence type="ECO:0000313" key="1">
    <source>
        <dbReference type="EMBL" id="CCH01629.1"/>
    </source>
</evidence>
<dbReference type="Proteomes" id="UP000011058">
    <property type="component" value="Chromosome"/>
</dbReference>
<keyword evidence="2" id="KW-1185">Reference proteome</keyword>